<reference evidence="1 2" key="1">
    <citation type="submission" date="2014-02" db="EMBL/GenBank/DDBJ databases">
        <title>Whole Genome Sequencing Of Bordetella Holmesii, An Emerging Opportunistic Infection Of Humans.</title>
        <authorList>
            <person name="Tettelin H."/>
            <person name="Hooven T.A."/>
            <person name="Hine E."/>
            <person name="Su Q."/>
            <person name="Huard R.C."/>
            <person name="Della-Latta P."/>
            <person name="Daugherty S.C."/>
            <person name="Agrawal S."/>
            <person name="Sengamalay N."/>
            <person name="Tallon L.J."/>
            <person name="Sadzewicz L."/>
            <person name="Whittier S."/>
            <person name="Fraser C.M."/>
            <person name="Ratner A.J."/>
        </authorList>
    </citation>
    <scope>NUCLEOTIDE SEQUENCE [LARGE SCALE GENOMIC DNA]</scope>
    <source>
        <strain evidence="1 2">1058</strain>
    </source>
</reference>
<accession>A0ABP3BHD8</accession>
<protein>
    <submittedName>
        <fullName evidence="1">LysR family Transcriptional regulator domain protein</fullName>
    </submittedName>
</protein>
<evidence type="ECO:0000313" key="2">
    <source>
        <dbReference type="Proteomes" id="UP000023104"/>
    </source>
</evidence>
<dbReference type="SUPFAM" id="SSF53850">
    <property type="entry name" value="Periplasmic binding protein-like II"/>
    <property type="match status" value="1"/>
</dbReference>
<sequence>MVALPDYQGERCPVYLLCVERSRLSPAVRRLRDFLSARFAQAA</sequence>
<name>A0ABP3BHD8_9BORD</name>
<dbReference type="EMBL" id="JDTF01000004">
    <property type="protein sequence ID" value="EXX94656.1"/>
    <property type="molecule type" value="Genomic_DNA"/>
</dbReference>
<keyword evidence="2" id="KW-1185">Reference proteome</keyword>
<evidence type="ECO:0000313" key="1">
    <source>
        <dbReference type="EMBL" id="EXX94656.1"/>
    </source>
</evidence>
<comment type="caution">
    <text evidence="1">The sequence shown here is derived from an EMBL/GenBank/DDBJ whole genome shotgun (WGS) entry which is preliminary data.</text>
</comment>
<proteinExistence type="predicted"/>
<organism evidence="1 2">
    <name type="scientific">Bordetella holmesii 1058</name>
    <dbReference type="NCBI Taxonomy" id="1247648"/>
    <lineage>
        <taxon>Bacteria</taxon>
        <taxon>Pseudomonadati</taxon>
        <taxon>Pseudomonadota</taxon>
        <taxon>Betaproteobacteria</taxon>
        <taxon>Burkholderiales</taxon>
        <taxon>Alcaligenaceae</taxon>
        <taxon>Bordetella</taxon>
    </lineage>
</organism>
<dbReference type="Proteomes" id="UP000023104">
    <property type="component" value="Unassembled WGS sequence"/>
</dbReference>
<gene>
    <name evidence="1" type="ORF">D559_2074</name>
</gene>